<dbReference type="EMBL" id="JAGVSJ010000006">
    <property type="protein sequence ID" value="MBX8631561.1"/>
    <property type="molecule type" value="Genomic_DNA"/>
</dbReference>
<evidence type="ECO:0000313" key="3">
    <source>
        <dbReference type="EMBL" id="MBX8644288.1"/>
    </source>
</evidence>
<dbReference type="AlphaFoldDB" id="A0A8J8CC13"/>
<sequence>MNSVKATLLYDGTSRTALKNVYVNYDGARIVSLTRDRPEGELIGEGVVTPAFIDGHSHIGLARSGEPSNEEEGNERMDSMLPLVNAIDSVYMDDFAFRESIEHGVLYSHVMPGSGNIIGGKTVLIRNFARDIQDAIVSQPGTKAALGYNPRSTTEWKGTRPTTRMGAMSIFRSELIKARKASVLLRKRKKTAEEIEPHQEALMDILSGKQTLMVHVHKEDDIVNLINLVKEFGFKAVINHAGDVHSKELWEKVKRAGMNVIYGPVDAFSYKVELKHERWQNVRFIAESGLKYCLMTDHPVVLQRNLFLQLRFFLRFGLSKEEAISLITGNAAEILGHRDIGRLARGCRSSFVVWNRDPFVLDAWPVTVIGEGRTLVG</sequence>
<gene>
    <name evidence="2" type="ORF">J9259_03435</name>
    <name evidence="3" type="ORF">KIY12_06160</name>
</gene>
<dbReference type="InterPro" id="IPR051781">
    <property type="entry name" value="Metallo-dep_Hydrolase"/>
</dbReference>
<dbReference type="InterPro" id="IPR006680">
    <property type="entry name" value="Amidohydro-rel"/>
</dbReference>
<dbReference type="GO" id="GO:0016787">
    <property type="term" value="F:hydrolase activity"/>
    <property type="evidence" value="ECO:0007669"/>
    <property type="project" value="InterPro"/>
</dbReference>
<dbReference type="EMBL" id="JAHEAC010000051">
    <property type="protein sequence ID" value="MBX8644288.1"/>
    <property type="molecule type" value="Genomic_DNA"/>
</dbReference>
<dbReference type="SUPFAM" id="SSF51556">
    <property type="entry name" value="Metallo-dependent hydrolases"/>
    <property type="match status" value="1"/>
</dbReference>
<evidence type="ECO:0000313" key="4">
    <source>
        <dbReference type="Proteomes" id="UP000716004"/>
    </source>
</evidence>
<dbReference type="PANTHER" id="PTHR43135:SF3">
    <property type="entry name" value="ALPHA-D-RIBOSE 1-METHYLPHOSPHONATE 5-TRIPHOSPHATE DIPHOSPHATASE"/>
    <property type="match status" value="1"/>
</dbReference>
<feature type="domain" description="Amidohydrolase-related" evidence="1">
    <location>
        <begin position="271"/>
        <end position="373"/>
    </location>
</feature>
<dbReference type="Pfam" id="PF01979">
    <property type="entry name" value="Amidohydro_1"/>
    <property type="match status" value="1"/>
</dbReference>
<protein>
    <submittedName>
        <fullName evidence="2">Amidohydrolase family protein</fullName>
    </submittedName>
</protein>
<dbReference type="Gene3D" id="3.20.20.140">
    <property type="entry name" value="Metal-dependent hydrolases"/>
    <property type="match status" value="1"/>
</dbReference>
<comment type="caution">
    <text evidence="2">The sequence shown here is derived from an EMBL/GenBank/DDBJ whole genome shotgun (WGS) entry which is preliminary data.</text>
</comment>
<evidence type="ECO:0000259" key="1">
    <source>
        <dbReference type="Pfam" id="PF01979"/>
    </source>
</evidence>
<name>A0A8J8CC13_9ARCH</name>
<dbReference type="Proteomes" id="UP000716004">
    <property type="component" value="Unassembled WGS sequence"/>
</dbReference>
<organism evidence="2 4">
    <name type="scientific">Candidatus Sysuiplasma superficiale</name>
    <dbReference type="NCBI Taxonomy" id="2823368"/>
    <lineage>
        <taxon>Archaea</taxon>
        <taxon>Methanobacteriati</taxon>
        <taxon>Thermoplasmatota</taxon>
        <taxon>Thermoplasmata</taxon>
        <taxon>Candidatus Sysuiplasmatales</taxon>
        <taxon>Candidatus Sysuiplasmataceae</taxon>
        <taxon>Candidatus Sysuiplasma</taxon>
    </lineage>
</organism>
<evidence type="ECO:0000313" key="2">
    <source>
        <dbReference type="EMBL" id="MBX8631561.1"/>
    </source>
</evidence>
<accession>A0A8J8CC13</accession>
<dbReference type="InterPro" id="IPR032466">
    <property type="entry name" value="Metal_Hydrolase"/>
</dbReference>
<proteinExistence type="predicted"/>
<dbReference type="Proteomes" id="UP000750197">
    <property type="component" value="Unassembled WGS sequence"/>
</dbReference>
<dbReference type="PANTHER" id="PTHR43135">
    <property type="entry name" value="ALPHA-D-RIBOSE 1-METHYLPHOSPHONATE 5-TRIPHOSPHATE DIPHOSPHATASE"/>
    <property type="match status" value="1"/>
</dbReference>
<reference evidence="2" key="1">
    <citation type="submission" date="2021-04" db="EMBL/GenBank/DDBJ databases">
        <title>Genomic insights into ecological role and evolution of a novel Thermoplasmata order Candidatus Sysuiplasmatales.</title>
        <authorList>
            <person name="Yuan Y."/>
        </authorList>
    </citation>
    <scope>NUCLEOTIDE SEQUENCE</scope>
    <source>
        <strain evidence="3">TUT19-bin139</strain>
        <strain evidence="2">YP2-bin.285</strain>
    </source>
</reference>